<reference evidence="1 2" key="1">
    <citation type="submission" date="2015-10" db="EMBL/GenBank/DDBJ databases">
        <title>Metagenome-Assembled Genomes uncover a global brackish microbiome.</title>
        <authorList>
            <person name="Hugerth L.W."/>
            <person name="Larsson J."/>
            <person name="Alneberg J."/>
            <person name="Lindh M.V."/>
            <person name="Legrand C."/>
            <person name="Pinhassi J."/>
            <person name="Andersson A.F."/>
        </authorList>
    </citation>
    <scope>NUCLEOTIDE SEQUENCE [LARGE SCALE GENOMIC DNA]</scope>
    <source>
        <strain evidence="1">BACL1 MAG-120820-bin45</strain>
    </source>
</reference>
<evidence type="ECO:0008006" key="3">
    <source>
        <dbReference type="Google" id="ProtNLM"/>
    </source>
</evidence>
<gene>
    <name evidence="1" type="ORF">ABS10_04720</name>
</gene>
<evidence type="ECO:0000313" key="2">
    <source>
        <dbReference type="Proteomes" id="UP000051027"/>
    </source>
</evidence>
<organism evidence="1 2">
    <name type="scientific">SAR86 cluster bacterium BACL1 MAG-120820-bin45</name>
    <dbReference type="NCBI Taxonomy" id="1655612"/>
    <lineage>
        <taxon>Bacteria</taxon>
        <taxon>Pseudomonadati</taxon>
        <taxon>Pseudomonadota</taxon>
        <taxon>Gammaproteobacteria</taxon>
        <taxon>SAR86 cluster</taxon>
    </lineage>
</organism>
<dbReference type="STRING" id="1655612.ABS10_04720"/>
<protein>
    <recommendedName>
        <fullName evidence="3">AttH domain-containing protein</fullName>
    </recommendedName>
</protein>
<accession>A0A0R2U966</accession>
<name>A0A0R2U966_9GAMM</name>
<comment type="caution">
    <text evidence="1">The sequence shown here is derived from an EMBL/GenBank/DDBJ whole genome shotgun (WGS) entry which is preliminary data.</text>
</comment>
<dbReference type="Proteomes" id="UP000051027">
    <property type="component" value="Unassembled WGS sequence"/>
</dbReference>
<dbReference type="EMBL" id="LICS01000008">
    <property type="protein sequence ID" value="KRO96060.1"/>
    <property type="molecule type" value="Genomic_DNA"/>
</dbReference>
<dbReference type="AlphaFoldDB" id="A0A0R2U966"/>
<proteinExistence type="predicted"/>
<sequence>MSYITTFDDYPIHQAIAPIAIPSTTDRNFYDRYWFNGLDPNSGYIFEIGIGIYPNRHIMDAHFSMSYNGKQFSYHASQRLNPNRTPIKIGPMTLNIDEPMKELTFSLTDPENKLNCSLKFSATSVAHQEPRSTMLEGARTIMDTIRFTQMGKWSGVIKTELGKITPEEIYGTRDRSWGVRPIGEPEAGAPGMLTSEPGVYWCWAPIHFKNFCTHFGTFEDRDGKSTQLSGDILPLYQHHSEMPEQGTAKSLSALSHSIEWNTGTRWAKGAKINGVTEDGQDFKLELETMGPKFYCKGIGYQHDEWKHGVWKGEAETGYEVWDLDQINAGDYTFFHTHQIVKATLGDETGFGTLENLVIGRHSPSGFDDFFDGAK</sequence>
<evidence type="ECO:0000313" key="1">
    <source>
        <dbReference type="EMBL" id="KRO96060.1"/>
    </source>
</evidence>